<name>A0A1H8IT90_9PROT</name>
<gene>
    <name evidence="1" type="ORF">SAMN05216325_14012</name>
</gene>
<organism evidence="1 2">
    <name type="scientific">Nitrosomonas marina</name>
    <dbReference type="NCBI Taxonomy" id="917"/>
    <lineage>
        <taxon>Bacteria</taxon>
        <taxon>Pseudomonadati</taxon>
        <taxon>Pseudomonadota</taxon>
        <taxon>Betaproteobacteria</taxon>
        <taxon>Nitrosomonadales</taxon>
        <taxon>Nitrosomonadaceae</taxon>
        <taxon>Nitrosomonas</taxon>
    </lineage>
</organism>
<dbReference type="RefSeq" id="WP_090634784.1">
    <property type="nucleotide sequence ID" value="NZ_FOCP01000040.1"/>
</dbReference>
<evidence type="ECO:0000313" key="1">
    <source>
        <dbReference type="EMBL" id="SEN71774.1"/>
    </source>
</evidence>
<dbReference type="Proteomes" id="UP000199459">
    <property type="component" value="Unassembled WGS sequence"/>
</dbReference>
<dbReference type="OrthoDB" id="9157544at2"/>
<sequence length="108" mass="11630">MATKFTPGPWTVRRMPGEIFNVLVESESGKAIAECFVNAEAGLAEGIAETNANVRLIAASPELYSALIKARSFVLKHATTNGDEKAAEIASETADLIRKINNTPERQV</sequence>
<accession>A0A1H8IT90</accession>
<dbReference type="EMBL" id="FOCP01000040">
    <property type="protein sequence ID" value="SEN71774.1"/>
    <property type="molecule type" value="Genomic_DNA"/>
</dbReference>
<dbReference type="AlphaFoldDB" id="A0A1H8IT90"/>
<reference evidence="1 2" key="1">
    <citation type="submission" date="2016-10" db="EMBL/GenBank/DDBJ databases">
        <authorList>
            <person name="de Groot N.N."/>
        </authorList>
    </citation>
    <scope>NUCLEOTIDE SEQUENCE [LARGE SCALE GENOMIC DNA]</scope>
    <source>
        <strain evidence="1 2">Nm22</strain>
    </source>
</reference>
<evidence type="ECO:0000313" key="2">
    <source>
        <dbReference type="Proteomes" id="UP000199459"/>
    </source>
</evidence>
<protein>
    <submittedName>
        <fullName evidence="1">Uncharacterized protein</fullName>
    </submittedName>
</protein>
<proteinExistence type="predicted"/>